<feature type="domain" description="VWFA" evidence="5">
    <location>
        <begin position="42"/>
        <end position="229"/>
    </location>
</feature>
<evidence type="ECO:0000313" key="6">
    <source>
        <dbReference type="EMBL" id="MBB5052263.1"/>
    </source>
</evidence>
<keyword evidence="2" id="KW-0964">Secreted</keyword>
<dbReference type="RefSeq" id="WP_184084795.1">
    <property type="nucleotide sequence ID" value="NZ_JACHIJ010000003.1"/>
</dbReference>
<comment type="caution">
    <text evidence="6">The sequence shown here is derived from an EMBL/GenBank/DDBJ whole genome shotgun (WGS) entry which is preliminary data.</text>
</comment>
<dbReference type="PANTHER" id="PTHR47763:SF1">
    <property type="entry name" value="DUF659 DOMAIN-CONTAINING PROTEIN"/>
    <property type="match status" value="1"/>
</dbReference>
<protein>
    <recommendedName>
        <fullName evidence="5">VWFA domain-containing protein</fullName>
    </recommendedName>
</protein>
<dbReference type="PROSITE" id="PS50234">
    <property type="entry name" value="VWFA"/>
    <property type="match status" value="1"/>
</dbReference>
<dbReference type="Pfam" id="PF25106">
    <property type="entry name" value="VWA_4"/>
    <property type="match status" value="1"/>
</dbReference>
<dbReference type="Proteomes" id="UP000521227">
    <property type="component" value="Unassembled WGS sequence"/>
</dbReference>
<dbReference type="InterPro" id="IPR056861">
    <property type="entry name" value="HMCN1-like_VWA"/>
</dbReference>
<dbReference type="SUPFAM" id="SSF53300">
    <property type="entry name" value="vWA-like"/>
    <property type="match status" value="1"/>
</dbReference>
<dbReference type="CDD" id="cd00198">
    <property type="entry name" value="vWFA"/>
    <property type="match status" value="1"/>
</dbReference>
<dbReference type="Gene3D" id="3.40.50.410">
    <property type="entry name" value="von Willebrand factor, type A domain"/>
    <property type="match status" value="1"/>
</dbReference>
<dbReference type="InterPro" id="IPR052969">
    <property type="entry name" value="Thr-specific_kinase-like"/>
</dbReference>
<dbReference type="EMBL" id="JACHIJ010000003">
    <property type="protein sequence ID" value="MBB5052263.1"/>
    <property type="molecule type" value="Genomic_DNA"/>
</dbReference>
<dbReference type="InterPro" id="IPR002035">
    <property type="entry name" value="VWF_A"/>
</dbReference>
<dbReference type="SMART" id="SM00327">
    <property type="entry name" value="VWA"/>
    <property type="match status" value="1"/>
</dbReference>
<dbReference type="GO" id="GO:0004674">
    <property type="term" value="F:protein serine/threonine kinase activity"/>
    <property type="evidence" value="ECO:0007669"/>
    <property type="project" value="TreeGrafter"/>
</dbReference>
<feature type="region of interest" description="Disordered" evidence="4">
    <location>
        <begin position="350"/>
        <end position="383"/>
    </location>
</feature>
<evidence type="ECO:0000259" key="5">
    <source>
        <dbReference type="PROSITE" id="PS50234"/>
    </source>
</evidence>
<dbReference type="PANTHER" id="PTHR47763">
    <property type="entry name" value="ALPHA-PROTEIN KINASE VWKA"/>
    <property type="match status" value="1"/>
</dbReference>
<dbReference type="GO" id="GO:0005737">
    <property type="term" value="C:cytoplasm"/>
    <property type="evidence" value="ECO:0007669"/>
    <property type="project" value="TreeGrafter"/>
</dbReference>
<dbReference type="AlphaFoldDB" id="A0A840MWI6"/>
<reference evidence="6 7" key="1">
    <citation type="submission" date="2020-08" db="EMBL/GenBank/DDBJ databases">
        <title>Genomic Encyclopedia of Type Strains, Phase IV (KMG-IV): sequencing the most valuable type-strain genomes for metagenomic binning, comparative biology and taxonomic classification.</title>
        <authorList>
            <person name="Goeker M."/>
        </authorList>
    </citation>
    <scope>NUCLEOTIDE SEQUENCE [LARGE SCALE GENOMIC DNA]</scope>
    <source>
        <strain evidence="6 7">DSM 17498</strain>
    </source>
</reference>
<gene>
    <name evidence="6" type="ORF">HNQ36_002237</name>
</gene>
<evidence type="ECO:0000256" key="3">
    <source>
        <dbReference type="ARBA" id="ARBA00022729"/>
    </source>
</evidence>
<evidence type="ECO:0000256" key="1">
    <source>
        <dbReference type="ARBA" id="ARBA00004613"/>
    </source>
</evidence>
<dbReference type="InterPro" id="IPR036465">
    <property type="entry name" value="vWFA_dom_sf"/>
</dbReference>
<name>A0A840MWI6_9BRAD</name>
<keyword evidence="3" id="KW-0732">Signal</keyword>
<comment type="subcellular location">
    <subcellularLocation>
        <location evidence="1">Secreted</location>
    </subcellularLocation>
</comment>
<proteinExistence type="predicted"/>
<organism evidence="6 7">
    <name type="scientific">Afipia massiliensis</name>
    <dbReference type="NCBI Taxonomy" id="211460"/>
    <lineage>
        <taxon>Bacteria</taxon>
        <taxon>Pseudomonadati</taxon>
        <taxon>Pseudomonadota</taxon>
        <taxon>Alphaproteobacteria</taxon>
        <taxon>Hyphomicrobiales</taxon>
        <taxon>Nitrobacteraceae</taxon>
        <taxon>Afipia</taxon>
    </lineage>
</organism>
<accession>A0A840MWI6</accession>
<evidence type="ECO:0000313" key="7">
    <source>
        <dbReference type="Proteomes" id="UP000521227"/>
    </source>
</evidence>
<feature type="compositionally biased region" description="Basic and acidic residues" evidence="4">
    <location>
        <begin position="350"/>
        <end position="359"/>
    </location>
</feature>
<evidence type="ECO:0000256" key="2">
    <source>
        <dbReference type="ARBA" id="ARBA00022525"/>
    </source>
</evidence>
<evidence type="ECO:0000256" key="4">
    <source>
        <dbReference type="SAM" id="MobiDB-lite"/>
    </source>
</evidence>
<sequence length="383" mass="41653">MEGKCTRITDRFKSGGRAFALAVLALPVTATLSQAVAKPTVEVAFVLDTTGSMGGLLEGAKQKIWSIANSVVDTNPDADIRIGLVAYRDIGDEYVTRTFDLTTDIQDIYANLLELKARGGGDWPESVNEALDVAVNKLQWTKGSDARRIVFLVGDAPPHMDYAQDTKYPKTLAVAKQRDIVVNAVLAGRARDTERVWQDIAQLGDGRFIPIPQDGGEVVVIETPYDDDIIILQKEINGTVIPYGPTRLQKRVEEKTRQLSQVAAAAPASASDMASYLNKRSKVSSEAVTGDGDLVSAVASGRATLGDIKEEELPDGLRKLSPEQRKAELDKQTQARKALNEKLAALVQKRDAYVTDKKRSASPAKASSFDRAVEDTLKAQTRR</sequence>